<dbReference type="Proteomes" id="UP000540989">
    <property type="component" value="Unassembled WGS sequence"/>
</dbReference>
<name>A0A7W8E375_9BACT</name>
<gene>
    <name evidence="1" type="ORF">HDF16_002384</name>
</gene>
<organism evidence="1 2">
    <name type="scientific">Granulicella aggregans</name>
    <dbReference type="NCBI Taxonomy" id="474949"/>
    <lineage>
        <taxon>Bacteria</taxon>
        <taxon>Pseudomonadati</taxon>
        <taxon>Acidobacteriota</taxon>
        <taxon>Terriglobia</taxon>
        <taxon>Terriglobales</taxon>
        <taxon>Acidobacteriaceae</taxon>
        <taxon>Granulicella</taxon>
    </lineage>
</organism>
<evidence type="ECO:0008006" key="3">
    <source>
        <dbReference type="Google" id="ProtNLM"/>
    </source>
</evidence>
<accession>A0A7W8E375</accession>
<dbReference type="AlphaFoldDB" id="A0A7W8E375"/>
<dbReference type="Pfam" id="PF13030">
    <property type="entry name" value="DUF3891"/>
    <property type="match status" value="1"/>
</dbReference>
<dbReference type="RefSeq" id="WP_184216730.1">
    <property type="nucleotide sequence ID" value="NZ_JACHIP010000003.1"/>
</dbReference>
<evidence type="ECO:0000313" key="1">
    <source>
        <dbReference type="EMBL" id="MBB5057678.1"/>
    </source>
</evidence>
<reference evidence="1 2" key="1">
    <citation type="submission" date="2020-08" db="EMBL/GenBank/DDBJ databases">
        <title>Genomic Encyclopedia of Type Strains, Phase IV (KMG-V): Genome sequencing to study the core and pangenomes of soil and plant-associated prokaryotes.</title>
        <authorList>
            <person name="Whitman W."/>
        </authorList>
    </citation>
    <scope>NUCLEOTIDE SEQUENCE [LARGE SCALE GENOMIC DNA]</scope>
    <source>
        <strain evidence="1 2">M8UP14</strain>
    </source>
</reference>
<dbReference type="InterPro" id="IPR024992">
    <property type="entry name" value="DUF3891"/>
</dbReference>
<keyword evidence="2" id="KW-1185">Reference proteome</keyword>
<evidence type="ECO:0000313" key="2">
    <source>
        <dbReference type="Proteomes" id="UP000540989"/>
    </source>
</evidence>
<proteinExistence type="predicted"/>
<dbReference type="EMBL" id="JACHIP010000003">
    <property type="protein sequence ID" value="MBB5057678.1"/>
    <property type="molecule type" value="Genomic_DNA"/>
</dbReference>
<protein>
    <recommendedName>
        <fullName evidence="3">DUF3891 family protein</fullName>
    </recommendedName>
</protein>
<sequence length="272" mass="29775">MLRLETPTGYWLVTHPDHAHLAGAIASHWGNDLFTSPEPRTNVLLGINSHDDGWAQRDASPSITRQGKPSAFSVELVGKYSAFEEIDLQDYLNVRDRAVAEVAAKDAYAALLVSKHTYNLLTARADRSTISPDQLPLLDAFLESQRNLQSDLLATIRADSSFTKQDTSDEAVEDHFRLLQACDNMSLIACVDFTGSATLIHPLLTSTGHQEITVTPLGDRAFRLTPYPLSSEKITIEFPARHVPGKTFTTSSELATLFAAAPIETLTLTLSA</sequence>
<comment type="caution">
    <text evidence="1">The sequence shown here is derived from an EMBL/GenBank/DDBJ whole genome shotgun (WGS) entry which is preliminary data.</text>
</comment>